<dbReference type="Gene3D" id="3.40.50.10190">
    <property type="entry name" value="BRCT domain"/>
    <property type="match status" value="1"/>
</dbReference>
<dbReference type="InterPro" id="IPR036420">
    <property type="entry name" value="BRCT_dom_sf"/>
</dbReference>
<dbReference type="SUPFAM" id="SSF142921">
    <property type="entry name" value="WGR domain-like"/>
    <property type="match status" value="1"/>
</dbReference>
<feature type="compositionally biased region" description="Polar residues" evidence="1">
    <location>
        <begin position="586"/>
        <end position="596"/>
    </location>
</feature>
<dbReference type="STRING" id="1276538.A0A1X7RFJ8"/>
<accession>A0A1X7RFJ8</accession>
<dbReference type="EMBL" id="LT853692">
    <property type="protein sequence ID" value="SMQ45777.1"/>
    <property type="molecule type" value="Genomic_DNA"/>
</dbReference>
<evidence type="ECO:0000259" key="3">
    <source>
        <dbReference type="PROSITE" id="PS51977"/>
    </source>
</evidence>
<keyword evidence="5" id="KW-1185">Reference proteome</keyword>
<gene>
    <name evidence="4" type="ORF">ZT3D7_G922</name>
</gene>
<dbReference type="InterPro" id="IPR036930">
    <property type="entry name" value="WGR_dom_sf"/>
</dbReference>
<feature type="domain" description="BRCT" evidence="2">
    <location>
        <begin position="1"/>
        <end position="102"/>
    </location>
</feature>
<evidence type="ECO:0000313" key="5">
    <source>
        <dbReference type="Proteomes" id="UP000215127"/>
    </source>
</evidence>
<evidence type="ECO:0000313" key="4">
    <source>
        <dbReference type="EMBL" id="SMQ45777.1"/>
    </source>
</evidence>
<feature type="region of interest" description="Disordered" evidence="1">
    <location>
        <begin position="357"/>
        <end position="391"/>
    </location>
</feature>
<feature type="region of interest" description="Disordered" evidence="1">
    <location>
        <begin position="400"/>
        <end position="419"/>
    </location>
</feature>
<evidence type="ECO:0000259" key="2">
    <source>
        <dbReference type="PROSITE" id="PS50172"/>
    </source>
</evidence>
<proteinExistence type="predicted"/>
<reference evidence="4 5" key="1">
    <citation type="submission" date="2016-06" db="EMBL/GenBank/DDBJ databases">
        <authorList>
            <person name="Kjaerup R.B."/>
            <person name="Dalgaard T.S."/>
            <person name="Juul-Madsen H.R."/>
        </authorList>
    </citation>
    <scope>NUCLEOTIDE SEQUENCE [LARGE SCALE GENOMIC DNA]</scope>
</reference>
<feature type="compositionally biased region" description="Low complexity" evidence="1">
    <location>
        <begin position="369"/>
        <end position="379"/>
    </location>
</feature>
<sequence>MGASALKGCHIVVHGQVRSDWPVQKIKQWVEHLGGVASFKSKIAEETTHLVVPEKEWRSRGPFVQEVLEATENGHDILIVSSEWLEDCLNNRAKRSESRYLWANLDMRSMKLNDQQAKQSSKQAKQPGNIQGLMAQTFLQTTEAHITDSDRKKIAQQQEKEAQAQEEADNEARLHFKDHRERMSIPEQAAVFRRGAKRARNEILSDNHHIYVDNTNFTFDVTVTKVDLKQNTNERYVLTLQIYESNNEPSTYAFNCQFAGTKILPQNDIIVAIGANFPTVFRAFKKVFLEKTKIEWDNRMSQTWDRARQVADGKAVPRPAEVRFEDAPFVYHPPLYGPKGELPAAKQSEVVNLADTPEPDLRMSGAIGGSPSSSSGSSRGKFRKHRPKVSDMELVAIEEPENDPLSYPFEGSSDSALDFDQSLGLAGEDLEASEGGSDAVGGQDSSLGVGFLDDQQPNPYRSTTYDNPYQPLGATSQVESTTNAAPVNSFNPGYDRVINSTNGGDEKFDFEDYLNMDHVETQATQNANYTQAANMAGDNLMQMIQQNPVATSASTVLGKRKDRGGMDQGAKRARLDGNVSGEASDGASQGKSMQRY</sequence>
<dbReference type="SUPFAM" id="SSF52113">
    <property type="entry name" value="BRCT domain"/>
    <property type="match status" value="1"/>
</dbReference>
<dbReference type="Proteomes" id="UP000215127">
    <property type="component" value="Chromosome 1"/>
</dbReference>
<dbReference type="PROSITE" id="PS50172">
    <property type="entry name" value="BRCT"/>
    <property type="match status" value="1"/>
</dbReference>
<name>A0A1X7RFJ8_ZYMT9</name>
<protein>
    <submittedName>
        <fullName evidence="4">Uncharacterized protein</fullName>
    </submittedName>
</protein>
<dbReference type="PROSITE" id="PS51977">
    <property type="entry name" value="WGR"/>
    <property type="match status" value="1"/>
</dbReference>
<dbReference type="AlphaFoldDB" id="A0A1X7RFJ8"/>
<evidence type="ECO:0000256" key="1">
    <source>
        <dbReference type="SAM" id="MobiDB-lite"/>
    </source>
</evidence>
<organism evidence="4 5">
    <name type="scientific">Zymoseptoria tritici (strain ST99CH_3D7)</name>
    <dbReference type="NCBI Taxonomy" id="1276538"/>
    <lineage>
        <taxon>Eukaryota</taxon>
        <taxon>Fungi</taxon>
        <taxon>Dikarya</taxon>
        <taxon>Ascomycota</taxon>
        <taxon>Pezizomycotina</taxon>
        <taxon>Dothideomycetes</taxon>
        <taxon>Dothideomycetidae</taxon>
        <taxon>Mycosphaerellales</taxon>
        <taxon>Mycosphaerellaceae</taxon>
        <taxon>Zymoseptoria</taxon>
    </lineage>
</organism>
<dbReference type="InterPro" id="IPR008893">
    <property type="entry name" value="WGR_domain"/>
</dbReference>
<feature type="region of interest" description="Disordered" evidence="1">
    <location>
        <begin position="552"/>
        <end position="596"/>
    </location>
</feature>
<feature type="domain" description="WGR" evidence="3">
    <location>
        <begin position="207"/>
        <end position="315"/>
    </location>
</feature>
<feature type="compositionally biased region" description="Basic and acidic residues" evidence="1">
    <location>
        <begin position="563"/>
        <end position="575"/>
    </location>
</feature>
<dbReference type="InterPro" id="IPR001357">
    <property type="entry name" value="BRCT_dom"/>
</dbReference>